<evidence type="ECO:0000259" key="10">
    <source>
        <dbReference type="Pfam" id="PF01757"/>
    </source>
</evidence>
<evidence type="ECO:0000256" key="1">
    <source>
        <dbReference type="ARBA" id="ARBA00004651"/>
    </source>
</evidence>
<dbReference type="PANTHER" id="PTHR23028:SF53">
    <property type="entry name" value="ACYL_TRANSF_3 DOMAIN-CONTAINING PROTEIN"/>
    <property type="match status" value="1"/>
</dbReference>
<evidence type="ECO:0000256" key="6">
    <source>
        <dbReference type="ARBA" id="ARBA00023136"/>
    </source>
</evidence>
<feature type="transmembrane region" description="Helical" evidence="9">
    <location>
        <begin position="341"/>
        <end position="359"/>
    </location>
</feature>
<evidence type="ECO:0000256" key="2">
    <source>
        <dbReference type="ARBA" id="ARBA00022475"/>
    </source>
</evidence>
<keyword evidence="7 11" id="KW-0012">Acyltransferase</keyword>
<feature type="transmembrane region" description="Helical" evidence="9">
    <location>
        <begin position="215"/>
        <end position="232"/>
    </location>
</feature>
<dbReference type="GO" id="GO:0005886">
    <property type="term" value="C:plasma membrane"/>
    <property type="evidence" value="ECO:0007669"/>
    <property type="project" value="UniProtKB-SubCell"/>
</dbReference>
<gene>
    <name evidence="11" type="ORF">DD236_04545</name>
</gene>
<dbReference type="RefSeq" id="WP_109093145.1">
    <property type="nucleotide sequence ID" value="NZ_QETB01000001.1"/>
</dbReference>
<feature type="transmembrane region" description="Helical" evidence="9">
    <location>
        <begin position="159"/>
        <end position="175"/>
    </location>
</feature>
<keyword evidence="6 9" id="KW-0472">Membrane</keyword>
<evidence type="ECO:0000256" key="4">
    <source>
        <dbReference type="ARBA" id="ARBA00022692"/>
    </source>
</evidence>
<dbReference type="InterPro" id="IPR036514">
    <property type="entry name" value="SGNH_hydro_sf"/>
</dbReference>
<dbReference type="EMBL" id="QETB01000001">
    <property type="protein sequence ID" value="PWF27649.1"/>
    <property type="molecule type" value="Genomic_DNA"/>
</dbReference>
<feature type="transmembrane region" description="Helical" evidence="9">
    <location>
        <begin position="269"/>
        <end position="290"/>
    </location>
</feature>
<dbReference type="OrthoDB" id="3404679at2"/>
<evidence type="ECO:0000256" key="8">
    <source>
        <dbReference type="SAM" id="MobiDB-lite"/>
    </source>
</evidence>
<evidence type="ECO:0000256" key="5">
    <source>
        <dbReference type="ARBA" id="ARBA00022989"/>
    </source>
</evidence>
<feature type="transmembrane region" description="Helical" evidence="9">
    <location>
        <begin position="46"/>
        <end position="68"/>
    </location>
</feature>
<evidence type="ECO:0000256" key="7">
    <source>
        <dbReference type="ARBA" id="ARBA00023315"/>
    </source>
</evidence>
<dbReference type="GO" id="GO:0016747">
    <property type="term" value="F:acyltransferase activity, transferring groups other than amino-acyl groups"/>
    <property type="evidence" value="ECO:0007669"/>
    <property type="project" value="InterPro"/>
</dbReference>
<organism evidence="11 12">
    <name type="scientific">Ancrocorticia populi</name>
    <dbReference type="NCBI Taxonomy" id="2175228"/>
    <lineage>
        <taxon>Bacteria</taxon>
        <taxon>Bacillati</taxon>
        <taxon>Actinomycetota</taxon>
        <taxon>Actinomycetes</taxon>
        <taxon>Actinomycetales</taxon>
        <taxon>Actinomycetaceae</taxon>
        <taxon>Ancrocorticia</taxon>
    </lineage>
</organism>
<feature type="transmembrane region" description="Helical" evidence="9">
    <location>
        <begin position="182"/>
        <end position="203"/>
    </location>
</feature>
<comment type="subcellular location">
    <subcellularLocation>
        <location evidence="1">Cell membrane</location>
        <topology evidence="1">Multi-pass membrane protein</topology>
    </subcellularLocation>
</comment>
<reference evidence="12" key="1">
    <citation type="submission" date="2018-05" db="EMBL/GenBank/DDBJ databases">
        <authorList>
            <person name="Li Y."/>
        </authorList>
    </citation>
    <scope>NUCLEOTIDE SEQUENCE [LARGE SCALE GENOMIC DNA]</scope>
    <source>
        <strain evidence="12">sk1b4</strain>
    </source>
</reference>
<keyword evidence="4 9" id="KW-0812">Transmembrane</keyword>
<evidence type="ECO:0000313" key="12">
    <source>
        <dbReference type="Proteomes" id="UP000245283"/>
    </source>
</evidence>
<sequence length="615" mass="66422">MSQSVRSMAGRTRTIRRPQRIRGLDGLRALAVVAVLIFHLRPASLPGGFIGVDIFFVVSGFLITSLLIRERASKGGVDLAHFWLRRARRLLPAVFLTVIVSVTGGLILGNDLLVGIFRQTIGALTFSTNWVEIAAGSSYFAGTSPQLFAHFWSLAVEEQFYLLWPLLFIALMAFTRNWTQRIAVAGGGAVLSALLMGILVTPGQDVTRVYYGTDTHAFGLLLGVTLAFIWAGTRWLDHPAFTQFSPLIALGSAVGIVTLMVTLDENSTFTFRGGLFLACLLTAILIASLLPENRFLLSLAEARPVEWIGVRSYGIYLWHWPIFLMLTALLPAAAPDSAMNWTVRALALVLTLLTAGWSYQTVEQPVRTRGFRQCTTDSIGAIRGTRRAPRIAAGLVAALIVCTVVGIATAPAKSSAQAAIQEGESSFVSPPSAAPSDDTATYTRDPEADFSVPEGNEITGFGDSLLVTASGGLARQFPDIQLDAKSNRKWKDAEEIVRANLDAETVRRAIIIDFGTNAGVPDEQVVRNVLDMLGPNRMIVVVNIYGTSTFVTPANELLADIVDGYPNAIIADWHAAASANPDMLQPDQTHPNIAGADLFAETVQAAFEELADQHS</sequence>
<proteinExistence type="predicted"/>
<dbReference type="Pfam" id="PF01757">
    <property type="entry name" value="Acyl_transf_3"/>
    <property type="match status" value="1"/>
</dbReference>
<name>A0A2V1KEC0_9ACTO</name>
<accession>A0A2V1KEC0</accession>
<feature type="transmembrane region" description="Helical" evidence="9">
    <location>
        <begin position="244"/>
        <end position="263"/>
    </location>
</feature>
<evidence type="ECO:0000256" key="3">
    <source>
        <dbReference type="ARBA" id="ARBA00022679"/>
    </source>
</evidence>
<comment type="caution">
    <text evidence="11">The sequence shown here is derived from an EMBL/GenBank/DDBJ whole genome shotgun (WGS) entry which is preliminary data.</text>
</comment>
<dbReference type="Proteomes" id="UP000245283">
    <property type="component" value="Unassembled WGS sequence"/>
</dbReference>
<feature type="transmembrane region" description="Helical" evidence="9">
    <location>
        <begin position="391"/>
        <end position="412"/>
    </location>
</feature>
<feature type="transmembrane region" description="Helical" evidence="9">
    <location>
        <begin position="21"/>
        <end position="40"/>
    </location>
</feature>
<feature type="compositionally biased region" description="Low complexity" evidence="8">
    <location>
        <begin position="429"/>
        <end position="441"/>
    </location>
</feature>
<dbReference type="PANTHER" id="PTHR23028">
    <property type="entry name" value="ACETYLTRANSFERASE"/>
    <property type="match status" value="1"/>
</dbReference>
<dbReference type="GO" id="GO:0009103">
    <property type="term" value="P:lipopolysaccharide biosynthetic process"/>
    <property type="evidence" value="ECO:0007669"/>
    <property type="project" value="TreeGrafter"/>
</dbReference>
<keyword evidence="5 9" id="KW-1133">Transmembrane helix</keyword>
<evidence type="ECO:0000313" key="11">
    <source>
        <dbReference type="EMBL" id="PWF27649.1"/>
    </source>
</evidence>
<feature type="domain" description="Acyltransferase 3" evidence="10">
    <location>
        <begin position="22"/>
        <end position="355"/>
    </location>
</feature>
<feature type="transmembrane region" description="Helical" evidence="9">
    <location>
        <begin position="89"/>
        <end position="108"/>
    </location>
</feature>
<keyword evidence="2" id="KW-1003">Cell membrane</keyword>
<keyword evidence="3 11" id="KW-0808">Transferase</keyword>
<keyword evidence="12" id="KW-1185">Reference proteome</keyword>
<feature type="region of interest" description="Disordered" evidence="8">
    <location>
        <begin position="423"/>
        <end position="454"/>
    </location>
</feature>
<dbReference type="AlphaFoldDB" id="A0A2V1KEC0"/>
<protein>
    <submittedName>
        <fullName evidence="11">Acyltransferase</fullName>
    </submittedName>
</protein>
<evidence type="ECO:0000256" key="9">
    <source>
        <dbReference type="SAM" id="Phobius"/>
    </source>
</evidence>
<feature type="transmembrane region" description="Helical" evidence="9">
    <location>
        <begin position="313"/>
        <end position="335"/>
    </location>
</feature>
<dbReference type="SUPFAM" id="SSF52266">
    <property type="entry name" value="SGNH hydrolase"/>
    <property type="match status" value="1"/>
</dbReference>
<dbReference type="InterPro" id="IPR050879">
    <property type="entry name" value="Acyltransferase_3"/>
</dbReference>
<dbReference type="Gene3D" id="3.40.50.1110">
    <property type="entry name" value="SGNH hydrolase"/>
    <property type="match status" value="1"/>
</dbReference>
<dbReference type="InterPro" id="IPR002656">
    <property type="entry name" value="Acyl_transf_3_dom"/>
</dbReference>